<evidence type="ECO:0000313" key="2">
    <source>
        <dbReference type="EMBL" id="KAA8646602.1"/>
    </source>
</evidence>
<feature type="coiled-coil region" evidence="1">
    <location>
        <begin position="80"/>
        <end position="107"/>
    </location>
</feature>
<organism evidence="2 4">
    <name type="scientific">Aspergillus tanneri</name>
    <dbReference type="NCBI Taxonomy" id="1220188"/>
    <lineage>
        <taxon>Eukaryota</taxon>
        <taxon>Fungi</taxon>
        <taxon>Dikarya</taxon>
        <taxon>Ascomycota</taxon>
        <taxon>Pezizomycotina</taxon>
        <taxon>Eurotiomycetes</taxon>
        <taxon>Eurotiomycetidae</taxon>
        <taxon>Eurotiales</taxon>
        <taxon>Aspergillaceae</taxon>
        <taxon>Aspergillus</taxon>
        <taxon>Aspergillus subgen. Circumdati</taxon>
    </lineage>
</organism>
<protein>
    <submittedName>
        <fullName evidence="2">Uncharacterized protein</fullName>
    </submittedName>
</protein>
<comment type="caution">
    <text evidence="2">The sequence shown here is derived from an EMBL/GenBank/DDBJ whole genome shotgun (WGS) entry which is preliminary data.</text>
</comment>
<keyword evidence="1" id="KW-0175">Coiled coil</keyword>
<dbReference type="EMBL" id="QUQM01000007">
    <property type="protein sequence ID" value="KAA8646622.1"/>
    <property type="molecule type" value="Genomic_DNA"/>
</dbReference>
<dbReference type="RefSeq" id="XP_033425963.1">
    <property type="nucleotide sequence ID" value="XM_033572648.1"/>
</dbReference>
<accession>A0A5M9MHZ0</accession>
<reference evidence="2 4" key="1">
    <citation type="submission" date="2019-08" db="EMBL/GenBank/DDBJ databases">
        <title>The genome sequence of a newly discovered highly antifungal drug resistant Aspergillus species, Aspergillus tanneri NIH 1004.</title>
        <authorList>
            <person name="Mounaud S."/>
            <person name="Singh I."/>
            <person name="Joardar V."/>
            <person name="Pakala S."/>
            <person name="Pakala S."/>
            <person name="Venepally P."/>
            <person name="Chung J.K."/>
            <person name="Losada L."/>
            <person name="Nierman W.C."/>
        </authorList>
    </citation>
    <scope>NUCLEOTIDE SEQUENCE [LARGE SCALE GENOMIC DNA]</scope>
    <source>
        <strain evidence="2 4">NIH1004</strain>
    </source>
</reference>
<proteinExistence type="predicted"/>
<dbReference type="AlphaFoldDB" id="A0A5M9MHZ0"/>
<evidence type="ECO:0000313" key="4">
    <source>
        <dbReference type="Proteomes" id="UP000324241"/>
    </source>
</evidence>
<name>A0A5M9MHZ0_9EURO</name>
<dbReference type="GeneID" id="54330737"/>
<evidence type="ECO:0000256" key="1">
    <source>
        <dbReference type="SAM" id="Coils"/>
    </source>
</evidence>
<sequence length="115" mass="12971">MSEDEEVLLNKKEMEKALQKQIESDAKQSYIQKLESAKILLQEIHHSLANAKILEALDMHLEGLSAIQDKLQNPEAKGSLLSKDNQLQKLQKEVNAINQKLDKIALASSQPKQNQ</sequence>
<dbReference type="EMBL" id="QUQM01000007">
    <property type="protein sequence ID" value="KAA8646602.1"/>
    <property type="molecule type" value="Genomic_DNA"/>
</dbReference>
<evidence type="ECO:0000313" key="3">
    <source>
        <dbReference type="EMBL" id="KAA8646622.1"/>
    </source>
</evidence>
<dbReference type="Proteomes" id="UP000324241">
    <property type="component" value="Unassembled WGS sequence"/>
</dbReference>
<gene>
    <name evidence="2" type="ORF">ATNIH1004_008035</name>
    <name evidence="3" type="ORF">ATNIH1004_008055</name>
</gene>